<accession>A0A392Q1I7</accession>
<name>A0A392Q1I7_9FABA</name>
<evidence type="ECO:0000313" key="1">
    <source>
        <dbReference type="EMBL" id="MCI17105.1"/>
    </source>
</evidence>
<proteinExistence type="predicted"/>
<dbReference type="AlphaFoldDB" id="A0A392Q1I7"/>
<feature type="non-terminal residue" evidence="1">
    <location>
        <position position="1"/>
    </location>
</feature>
<comment type="caution">
    <text evidence="1">The sequence shown here is derived from an EMBL/GenBank/DDBJ whole genome shotgun (WGS) entry which is preliminary data.</text>
</comment>
<evidence type="ECO:0000313" key="2">
    <source>
        <dbReference type="Proteomes" id="UP000265520"/>
    </source>
</evidence>
<dbReference type="Proteomes" id="UP000265520">
    <property type="component" value="Unassembled WGS sequence"/>
</dbReference>
<dbReference type="EMBL" id="LXQA010103856">
    <property type="protein sequence ID" value="MCI17105.1"/>
    <property type="molecule type" value="Genomic_DNA"/>
</dbReference>
<protein>
    <submittedName>
        <fullName evidence="1">Uncharacterized protein</fullName>
    </submittedName>
</protein>
<organism evidence="1 2">
    <name type="scientific">Trifolium medium</name>
    <dbReference type="NCBI Taxonomy" id="97028"/>
    <lineage>
        <taxon>Eukaryota</taxon>
        <taxon>Viridiplantae</taxon>
        <taxon>Streptophyta</taxon>
        <taxon>Embryophyta</taxon>
        <taxon>Tracheophyta</taxon>
        <taxon>Spermatophyta</taxon>
        <taxon>Magnoliopsida</taxon>
        <taxon>eudicotyledons</taxon>
        <taxon>Gunneridae</taxon>
        <taxon>Pentapetalae</taxon>
        <taxon>rosids</taxon>
        <taxon>fabids</taxon>
        <taxon>Fabales</taxon>
        <taxon>Fabaceae</taxon>
        <taxon>Papilionoideae</taxon>
        <taxon>50 kb inversion clade</taxon>
        <taxon>NPAAA clade</taxon>
        <taxon>Hologalegina</taxon>
        <taxon>IRL clade</taxon>
        <taxon>Trifolieae</taxon>
        <taxon>Trifolium</taxon>
    </lineage>
</organism>
<keyword evidence="2" id="KW-1185">Reference proteome</keyword>
<sequence length="55" mass="6574">GVHPCDKRRSITEYQNMFPAIDFSLIEHDEDILWKPDIREENEEVAARGLKFLDW</sequence>
<reference evidence="1 2" key="1">
    <citation type="journal article" date="2018" name="Front. Plant Sci.">
        <title>Red Clover (Trifolium pratense) and Zigzag Clover (T. medium) - A Picture of Genomic Similarities and Differences.</title>
        <authorList>
            <person name="Dluhosova J."/>
            <person name="Istvanek J."/>
            <person name="Nedelnik J."/>
            <person name="Repkova J."/>
        </authorList>
    </citation>
    <scope>NUCLEOTIDE SEQUENCE [LARGE SCALE GENOMIC DNA]</scope>
    <source>
        <strain evidence="2">cv. 10/8</strain>
        <tissue evidence="1">Leaf</tissue>
    </source>
</reference>